<dbReference type="Proteomes" id="UP000327044">
    <property type="component" value="Unassembled WGS sequence"/>
</dbReference>
<reference evidence="1 2" key="1">
    <citation type="journal article" date="2018" name="Elife">
        <title>Firefly genomes illuminate parallel origins of bioluminescence in beetles.</title>
        <authorList>
            <person name="Fallon T.R."/>
            <person name="Lower S.E."/>
            <person name="Chang C.H."/>
            <person name="Bessho-Uehara M."/>
            <person name="Martin G.J."/>
            <person name="Bewick A.J."/>
            <person name="Behringer M."/>
            <person name="Debat H.J."/>
            <person name="Wong I."/>
            <person name="Day J.C."/>
            <person name="Suvorov A."/>
            <person name="Silva C.J."/>
            <person name="Stanger-Hall K.F."/>
            <person name="Hall D.W."/>
            <person name="Schmitz R.J."/>
            <person name="Nelson D.R."/>
            <person name="Lewis S.M."/>
            <person name="Shigenobu S."/>
            <person name="Bybee S.M."/>
            <person name="Larracuente A.M."/>
            <person name="Oba Y."/>
            <person name="Weng J.K."/>
        </authorList>
    </citation>
    <scope>NUCLEOTIDE SEQUENCE [LARGE SCALE GENOMIC DNA]</scope>
    <source>
        <strain evidence="1">1611_PpyrPB1</strain>
        <tissue evidence="1">Whole body</tissue>
    </source>
</reference>
<dbReference type="AlphaFoldDB" id="A0A5N4AN67"/>
<protein>
    <submittedName>
        <fullName evidence="1">Uncharacterized protein</fullName>
    </submittedName>
</protein>
<keyword evidence="2" id="KW-1185">Reference proteome</keyword>
<dbReference type="EMBL" id="VVIM01000005">
    <property type="protein sequence ID" value="KAB0798792.1"/>
    <property type="molecule type" value="Genomic_DNA"/>
</dbReference>
<evidence type="ECO:0000313" key="1">
    <source>
        <dbReference type="EMBL" id="KAB0798792.1"/>
    </source>
</evidence>
<name>A0A5N4AN67_PHOPY</name>
<evidence type="ECO:0000313" key="2">
    <source>
        <dbReference type="Proteomes" id="UP000327044"/>
    </source>
</evidence>
<accession>A0A5N4AN67</accession>
<organism evidence="1 2">
    <name type="scientific">Photinus pyralis</name>
    <name type="common">Common eastern firefly</name>
    <name type="synonym">Lampyris pyralis</name>
    <dbReference type="NCBI Taxonomy" id="7054"/>
    <lineage>
        <taxon>Eukaryota</taxon>
        <taxon>Metazoa</taxon>
        <taxon>Ecdysozoa</taxon>
        <taxon>Arthropoda</taxon>
        <taxon>Hexapoda</taxon>
        <taxon>Insecta</taxon>
        <taxon>Pterygota</taxon>
        <taxon>Neoptera</taxon>
        <taxon>Endopterygota</taxon>
        <taxon>Coleoptera</taxon>
        <taxon>Polyphaga</taxon>
        <taxon>Elateriformia</taxon>
        <taxon>Elateroidea</taxon>
        <taxon>Lampyridae</taxon>
        <taxon>Lampyrinae</taxon>
        <taxon>Photinus</taxon>
    </lineage>
</organism>
<sequence>MRGSDRTTRYRKWKPSYFPCNNSIGQSAPTSCDLAIAVMKPAGGSSPWSANLQFIEREPLKKCGPITLQRSPSTSTINIQSPQASEIATKISRNYKEQQRLGESDVSVPFA</sequence>
<comment type="caution">
    <text evidence="1">The sequence shown here is derived from an EMBL/GenBank/DDBJ whole genome shotgun (WGS) entry which is preliminary data.</text>
</comment>
<dbReference type="InParanoid" id="A0A5N4AN67"/>
<gene>
    <name evidence="1" type="ORF">PPYR_06672</name>
</gene>
<proteinExistence type="predicted"/>